<dbReference type="EMBL" id="JBHSAM010000007">
    <property type="protein sequence ID" value="MFC4098601.1"/>
    <property type="molecule type" value="Genomic_DNA"/>
</dbReference>
<comment type="caution">
    <text evidence="1">The sequence shown here is derived from an EMBL/GenBank/DDBJ whole genome shotgun (WGS) entry which is preliminary data.</text>
</comment>
<dbReference type="RefSeq" id="WP_377717250.1">
    <property type="nucleotide sequence ID" value="NZ_JBHSAM010000007.1"/>
</dbReference>
<name>A0ABV8JYB8_9BACL</name>
<proteinExistence type="predicted"/>
<accession>A0ABV8JYB8</accession>
<evidence type="ECO:0000313" key="1">
    <source>
        <dbReference type="EMBL" id="MFC4098601.1"/>
    </source>
</evidence>
<reference evidence="2" key="1">
    <citation type="journal article" date="2019" name="Int. J. Syst. Evol. Microbiol.">
        <title>The Global Catalogue of Microorganisms (GCM) 10K type strain sequencing project: providing services to taxonomists for standard genome sequencing and annotation.</title>
        <authorList>
            <consortium name="The Broad Institute Genomics Platform"/>
            <consortium name="The Broad Institute Genome Sequencing Center for Infectious Disease"/>
            <person name="Wu L."/>
            <person name="Ma J."/>
        </authorList>
    </citation>
    <scope>NUCLEOTIDE SEQUENCE [LARGE SCALE GENOMIC DNA]</scope>
    <source>
        <strain evidence="2">IBRC-M 10987</strain>
    </source>
</reference>
<sequence>MNVSILKAELKYTGKEDGYLGFVHFAVEGHKSDYELTLKSKNCEDWMYSLNFLSGPGKEVQIHKVEEQIEENDELFDTLIDAALDALEKEKNEGGGEQA</sequence>
<organism evidence="1 2">
    <name type="scientific">Paenibacillus xanthanilyticus</name>
    <dbReference type="NCBI Taxonomy" id="1783531"/>
    <lineage>
        <taxon>Bacteria</taxon>
        <taxon>Bacillati</taxon>
        <taxon>Bacillota</taxon>
        <taxon>Bacilli</taxon>
        <taxon>Bacillales</taxon>
        <taxon>Paenibacillaceae</taxon>
        <taxon>Paenibacillus</taxon>
    </lineage>
</organism>
<keyword evidence="2" id="KW-1185">Reference proteome</keyword>
<evidence type="ECO:0008006" key="3">
    <source>
        <dbReference type="Google" id="ProtNLM"/>
    </source>
</evidence>
<protein>
    <recommendedName>
        <fullName evidence="3">DUF1292 domain-containing protein</fullName>
    </recommendedName>
</protein>
<dbReference type="Proteomes" id="UP001595715">
    <property type="component" value="Unassembled WGS sequence"/>
</dbReference>
<gene>
    <name evidence="1" type="ORF">ACFOZ8_02905</name>
</gene>
<evidence type="ECO:0000313" key="2">
    <source>
        <dbReference type="Proteomes" id="UP001595715"/>
    </source>
</evidence>